<evidence type="ECO:0000313" key="3">
    <source>
        <dbReference type="Proteomes" id="UP001353858"/>
    </source>
</evidence>
<name>A0AAN7P979_9COLE</name>
<organism evidence="2 3">
    <name type="scientific">Aquatica leii</name>
    <dbReference type="NCBI Taxonomy" id="1421715"/>
    <lineage>
        <taxon>Eukaryota</taxon>
        <taxon>Metazoa</taxon>
        <taxon>Ecdysozoa</taxon>
        <taxon>Arthropoda</taxon>
        <taxon>Hexapoda</taxon>
        <taxon>Insecta</taxon>
        <taxon>Pterygota</taxon>
        <taxon>Neoptera</taxon>
        <taxon>Endopterygota</taxon>
        <taxon>Coleoptera</taxon>
        <taxon>Polyphaga</taxon>
        <taxon>Elateriformia</taxon>
        <taxon>Elateroidea</taxon>
        <taxon>Lampyridae</taxon>
        <taxon>Luciolinae</taxon>
        <taxon>Aquatica</taxon>
    </lineage>
</organism>
<protein>
    <submittedName>
        <fullName evidence="2">Uncharacterized protein</fullName>
    </submittedName>
</protein>
<accession>A0AAN7P979</accession>
<sequence>MFCIFLRRSVVSLSPIRNTRSLHTIYSGIYKKMSDNVAATTSAITGVDNKPEPSEVKNFVSVSVQCGNALTVDEENIVVLQRTCSPVPSAEDELVPDNDGDKMDCNEIDADNKN</sequence>
<gene>
    <name evidence="2" type="ORF">RN001_008043</name>
</gene>
<dbReference type="EMBL" id="JARPUR010000003">
    <property type="protein sequence ID" value="KAK4879897.1"/>
    <property type="molecule type" value="Genomic_DNA"/>
</dbReference>
<keyword evidence="3" id="KW-1185">Reference proteome</keyword>
<dbReference type="AlphaFoldDB" id="A0AAN7P979"/>
<evidence type="ECO:0000313" key="2">
    <source>
        <dbReference type="EMBL" id="KAK4879897.1"/>
    </source>
</evidence>
<reference evidence="3" key="1">
    <citation type="submission" date="2023-01" db="EMBL/GenBank/DDBJ databases">
        <title>Key to firefly adult light organ development and bioluminescence: homeobox transcription factors regulate luciferase expression and transportation to peroxisome.</title>
        <authorList>
            <person name="Fu X."/>
        </authorList>
    </citation>
    <scope>NUCLEOTIDE SEQUENCE [LARGE SCALE GENOMIC DNA]</scope>
</reference>
<comment type="caution">
    <text evidence="2">The sequence shown here is derived from an EMBL/GenBank/DDBJ whole genome shotgun (WGS) entry which is preliminary data.</text>
</comment>
<dbReference type="Proteomes" id="UP001353858">
    <property type="component" value="Unassembled WGS sequence"/>
</dbReference>
<proteinExistence type="predicted"/>
<feature type="compositionally biased region" description="Basic and acidic residues" evidence="1">
    <location>
        <begin position="99"/>
        <end position="114"/>
    </location>
</feature>
<feature type="region of interest" description="Disordered" evidence="1">
    <location>
        <begin position="87"/>
        <end position="114"/>
    </location>
</feature>
<evidence type="ECO:0000256" key="1">
    <source>
        <dbReference type="SAM" id="MobiDB-lite"/>
    </source>
</evidence>